<comment type="subcellular location">
    <subcellularLocation>
        <location evidence="1">Membrane</location>
    </subcellularLocation>
</comment>
<sequence length="545" mass="59849">MKFRVLFLAFFFVSLYGLLVFKLYSIQISKVDFYAAKAESQLFGNLDAQRRGTIYLSDKDGTYIPAALQKEFTEIYATPIEIIDPAVAAVEISEIVNIPVSELTRMFNKKNDEYELLIAKASSEQIEAINALGNIAGIHQKLKAERFYPLGSQVAHVLGFVSADEKSDLLVGRYGLESYFENRLAGVPEIVSGDSVQKAVAGGDVYLSIDRNIQSQAEEILNRLVTNYNASGGMIIVQDPKTGRILANTNSPTFDPNNFSNYPIPSFTNPSVQSIYEPGSIFKVITMAIGLDSGAITPLTEYVDTGSVTLNGSTIHNWDLKSHGRQTMTNVIEKSLNTGTVFAEKQIGHGIFKQYLEKFRFEEKTDIALPGEVVGNFRSLYNEKDSKDINFATASFGQGISVTPIGLLRAVGVLANKGIMMKPLIEVNEQPKEIGRIISEEASKEITNIMVSAVDKAIIAHIPGYNIAGKTGTAQVPNFKNGGYTEEVINTYIGYGPATNPQFIILVRLDKPYGAPLAGQTVVPAFKELAQFVINYYHITPDKLE</sequence>
<dbReference type="InterPro" id="IPR036138">
    <property type="entry name" value="PBP_dimer_sf"/>
</dbReference>
<dbReference type="Gene3D" id="3.40.710.10">
    <property type="entry name" value="DD-peptidase/beta-lactamase superfamily"/>
    <property type="match status" value="1"/>
</dbReference>
<dbReference type="AlphaFoldDB" id="A0A2H0N8A5"/>
<reference evidence="5 6" key="1">
    <citation type="submission" date="2017-09" db="EMBL/GenBank/DDBJ databases">
        <title>Depth-based differentiation of microbial function through sediment-hosted aquifers and enrichment of novel symbionts in the deep terrestrial subsurface.</title>
        <authorList>
            <person name="Probst A.J."/>
            <person name="Ladd B."/>
            <person name="Jarett J.K."/>
            <person name="Geller-Mcgrath D.E."/>
            <person name="Sieber C.M."/>
            <person name="Emerson J.B."/>
            <person name="Anantharaman K."/>
            <person name="Thomas B.C."/>
            <person name="Malmstrom R."/>
            <person name="Stieglmeier M."/>
            <person name="Klingl A."/>
            <person name="Woyke T."/>
            <person name="Ryan C.M."/>
            <person name="Banfield J.F."/>
        </authorList>
    </citation>
    <scope>NUCLEOTIDE SEQUENCE [LARGE SCALE GENOMIC DNA]</scope>
    <source>
        <strain evidence="5">CG11_big_fil_rev_8_21_14_0_20_35_14</strain>
    </source>
</reference>
<name>A0A2H0N8A5_9BACT</name>
<comment type="caution">
    <text evidence="5">The sequence shown here is derived from an EMBL/GenBank/DDBJ whole genome shotgun (WGS) entry which is preliminary data.</text>
</comment>
<dbReference type="EMBL" id="PCWO01000014">
    <property type="protein sequence ID" value="PIR05097.1"/>
    <property type="molecule type" value="Genomic_DNA"/>
</dbReference>
<dbReference type="Proteomes" id="UP000229893">
    <property type="component" value="Unassembled WGS sequence"/>
</dbReference>
<proteinExistence type="predicted"/>
<dbReference type="SUPFAM" id="SSF56519">
    <property type="entry name" value="Penicillin binding protein dimerisation domain"/>
    <property type="match status" value="1"/>
</dbReference>
<dbReference type="Gene3D" id="3.30.450.330">
    <property type="match status" value="1"/>
</dbReference>
<dbReference type="Gene3D" id="3.90.1310.10">
    <property type="entry name" value="Penicillin-binding protein 2a (Domain 2)"/>
    <property type="match status" value="1"/>
</dbReference>
<dbReference type="GO" id="GO:0071555">
    <property type="term" value="P:cell wall organization"/>
    <property type="evidence" value="ECO:0007669"/>
    <property type="project" value="TreeGrafter"/>
</dbReference>
<feature type="domain" description="Penicillin-binding protein transpeptidase" evidence="3">
    <location>
        <begin position="233"/>
        <end position="528"/>
    </location>
</feature>
<dbReference type="PANTHER" id="PTHR30627:SF1">
    <property type="entry name" value="PEPTIDOGLYCAN D,D-TRANSPEPTIDASE FTSI"/>
    <property type="match status" value="1"/>
</dbReference>
<keyword evidence="2" id="KW-0472">Membrane</keyword>
<dbReference type="Pfam" id="PF03717">
    <property type="entry name" value="PBP_dimer"/>
    <property type="match status" value="1"/>
</dbReference>
<dbReference type="InterPro" id="IPR050515">
    <property type="entry name" value="Beta-lactam/transpept"/>
</dbReference>
<dbReference type="SUPFAM" id="SSF56601">
    <property type="entry name" value="beta-lactamase/transpeptidase-like"/>
    <property type="match status" value="1"/>
</dbReference>
<accession>A0A2H0N8A5</accession>
<protein>
    <recommendedName>
        <fullName evidence="7">Peptidoglycan glycosyltransferase</fullName>
    </recommendedName>
</protein>
<evidence type="ECO:0000313" key="5">
    <source>
        <dbReference type="EMBL" id="PIR05097.1"/>
    </source>
</evidence>
<dbReference type="GO" id="GO:0005886">
    <property type="term" value="C:plasma membrane"/>
    <property type="evidence" value="ECO:0007669"/>
    <property type="project" value="TreeGrafter"/>
</dbReference>
<evidence type="ECO:0000256" key="2">
    <source>
        <dbReference type="ARBA" id="ARBA00023136"/>
    </source>
</evidence>
<evidence type="ECO:0000313" key="6">
    <source>
        <dbReference type="Proteomes" id="UP000229893"/>
    </source>
</evidence>
<evidence type="ECO:0008006" key="7">
    <source>
        <dbReference type="Google" id="ProtNLM"/>
    </source>
</evidence>
<feature type="domain" description="Penicillin-binding protein dimerisation" evidence="4">
    <location>
        <begin position="51"/>
        <end position="190"/>
    </location>
</feature>
<dbReference type="InterPro" id="IPR012338">
    <property type="entry name" value="Beta-lactam/transpept-like"/>
</dbReference>
<dbReference type="Pfam" id="PF00905">
    <property type="entry name" value="Transpeptidase"/>
    <property type="match status" value="1"/>
</dbReference>
<gene>
    <name evidence="5" type="ORF">COV57_00885</name>
</gene>
<organism evidence="5 6">
    <name type="scientific">Candidatus Liptonbacteria bacterium CG11_big_fil_rev_8_21_14_0_20_35_14</name>
    <dbReference type="NCBI Taxonomy" id="1974634"/>
    <lineage>
        <taxon>Bacteria</taxon>
        <taxon>Candidatus Liptoniibacteriota</taxon>
    </lineage>
</organism>
<dbReference type="InterPro" id="IPR001460">
    <property type="entry name" value="PCN-bd_Tpept"/>
</dbReference>
<dbReference type="InterPro" id="IPR005311">
    <property type="entry name" value="PBP_dimer"/>
</dbReference>
<dbReference type="GO" id="GO:0008658">
    <property type="term" value="F:penicillin binding"/>
    <property type="evidence" value="ECO:0007669"/>
    <property type="project" value="InterPro"/>
</dbReference>
<evidence type="ECO:0000256" key="1">
    <source>
        <dbReference type="ARBA" id="ARBA00004370"/>
    </source>
</evidence>
<evidence type="ECO:0000259" key="3">
    <source>
        <dbReference type="Pfam" id="PF00905"/>
    </source>
</evidence>
<evidence type="ECO:0000259" key="4">
    <source>
        <dbReference type="Pfam" id="PF03717"/>
    </source>
</evidence>
<dbReference type="PANTHER" id="PTHR30627">
    <property type="entry name" value="PEPTIDOGLYCAN D,D-TRANSPEPTIDASE"/>
    <property type="match status" value="1"/>
</dbReference>